<keyword evidence="5" id="KW-1278">Translocase</keyword>
<dbReference type="GO" id="GO:0016887">
    <property type="term" value="F:ATP hydrolysis activity"/>
    <property type="evidence" value="ECO:0007669"/>
    <property type="project" value="InterPro"/>
</dbReference>
<comment type="caution">
    <text evidence="8">The sequence shown here is derived from an EMBL/GenBank/DDBJ whole genome shotgun (WGS) entry which is preliminary data.</text>
</comment>
<dbReference type="InterPro" id="IPR003593">
    <property type="entry name" value="AAA+_ATPase"/>
</dbReference>
<dbReference type="PANTHER" id="PTHR43166:SF6">
    <property type="entry name" value="PHOSPHONATES IMPORT ATP-BINDING PROTEIN PHNC"/>
    <property type="match status" value="1"/>
</dbReference>
<dbReference type="Proteomes" id="UP000025047">
    <property type="component" value="Unassembled WGS sequence"/>
</dbReference>
<evidence type="ECO:0000256" key="3">
    <source>
        <dbReference type="ARBA" id="ARBA00022741"/>
    </source>
</evidence>
<evidence type="ECO:0000256" key="4">
    <source>
        <dbReference type="ARBA" id="ARBA00022840"/>
    </source>
</evidence>
<proteinExistence type="predicted"/>
<protein>
    <submittedName>
        <fullName evidence="8">Phosphonate ABC transporter ATP-binding protein</fullName>
    </submittedName>
</protein>
<keyword evidence="6" id="KW-0472">Membrane</keyword>
<dbReference type="PROSITE" id="PS50893">
    <property type="entry name" value="ABC_TRANSPORTER_2"/>
    <property type="match status" value="1"/>
</dbReference>
<dbReference type="Pfam" id="PF00005">
    <property type="entry name" value="ABC_tran"/>
    <property type="match status" value="1"/>
</dbReference>
<organism evidence="8 9">
    <name type="scientific">Limimaricola hongkongensis DSM 17492</name>
    <dbReference type="NCBI Taxonomy" id="1122180"/>
    <lineage>
        <taxon>Bacteria</taxon>
        <taxon>Pseudomonadati</taxon>
        <taxon>Pseudomonadota</taxon>
        <taxon>Alphaproteobacteria</taxon>
        <taxon>Rhodobacterales</taxon>
        <taxon>Paracoccaceae</taxon>
        <taxon>Limimaricola</taxon>
    </lineage>
</organism>
<keyword evidence="4 8" id="KW-0067">ATP-binding</keyword>
<dbReference type="SUPFAM" id="SSF52540">
    <property type="entry name" value="P-loop containing nucleoside triphosphate hydrolases"/>
    <property type="match status" value="1"/>
</dbReference>
<dbReference type="GO" id="GO:0005524">
    <property type="term" value="F:ATP binding"/>
    <property type="evidence" value="ECO:0007669"/>
    <property type="project" value="UniProtKB-KW"/>
</dbReference>
<dbReference type="PANTHER" id="PTHR43166">
    <property type="entry name" value="AMINO ACID IMPORT ATP-BINDING PROTEIN"/>
    <property type="match status" value="1"/>
</dbReference>
<keyword evidence="1" id="KW-0813">Transport</keyword>
<dbReference type="InterPro" id="IPR003439">
    <property type="entry name" value="ABC_transporter-like_ATP-bd"/>
</dbReference>
<evidence type="ECO:0000256" key="1">
    <source>
        <dbReference type="ARBA" id="ARBA00022448"/>
    </source>
</evidence>
<dbReference type="AlphaFoldDB" id="A0A017HAT5"/>
<accession>A0A017HAT5</accession>
<evidence type="ECO:0000256" key="6">
    <source>
        <dbReference type="ARBA" id="ARBA00023136"/>
    </source>
</evidence>
<dbReference type="EMBL" id="APGJ01000007">
    <property type="protein sequence ID" value="EYD71481.1"/>
    <property type="molecule type" value="Genomic_DNA"/>
</dbReference>
<evidence type="ECO:0000256" key="5">
    <source>
        <dbReference type="ARBA" id="ARBA00022967"/>
    </source>
</evidence>
<evidence type="ECO:0000256" key="2">
    <source>
        <dbReference type="ARBA" id="ARBA00022475"/>
    </source>
</evidence>
<dbReference type="PATRIC" id="fig|1122180.6.peg.3117"/>
<name>A0A017HAT5_9RHOB</name>
<keyword evidence="2" id="KW-1003">Cell membrane</keyword>
<dbReference type="InterPro" id="IPR017871">
    <property type="entry name" value="ABC_transporter-like_CS"/>
</dbReference>
<keyword evidence="9" id="KW-1185">Reference proteome</keyword>
<feature type="domain" description="ABC transporter" evidence="7">
    <location>
        <begin position="1"/>
        <end position="245"/>
    </location>
</feature>
<dbReference type="STRING" id="1122180.Lokhon_03130"/>
<dbReference type="InterPro" id="IPR050086">
    <property type="entry name" value="MetN_ABC_transporter-like"/>
</dbReference>
<dbReference type="SMART" id="SM00382">
    <property type="entry name" value="AAA"/>
    <property type="match status" value="1"/>
</dbReference>
<dbReference type="eggNOG" id="COG3638">
    <property type="taxonomic scope" value="Bacteria"/>
</dbReference>
<keyword evidence="3" id="KW-0547">Nucleotide-binding</keyword>
<evidence type="ECO:0000313" key="8">
    <source>
        <dbReference type="EMBL" id="EYD71481.1"/>
    </source>
</evidence>
<dbReference type="HOGENOM" id="CLU_000604_1_22_5"/>
<evidence type="ECO:0000259" key="7">
    <source>
        <dbReference type="PROSITE" id="PS50893"/>
    </source>
</evidence>
<sequence length="256" mass="27487">MQIEDLNFAHPGSDFPALERISLGISMGESVALLGPSGAGKTTLLTLLDGRLQGWRGRASVLDAPLDPDQPPHRARRPDTGFVFQEYALVERSSVLRNVLNGRLGRMSTLRALFGSPAAHDLKAALAALADCGIADLAERRVDSLSGGQRQRVAIARCLAQEPRLILADEPVSSLDPARAAEVLALLTNAARARGATAMFSSHQPSLARRFARRIIGMSSGRIVFDVPTSELSEDATEDLYRDTEPMPNVALRAVS</sequence>
<dbReference type="PROSITE" id="PS00211">
    <property type="entry name" value="ABC_TRANSPORTER_1"/>
    <property type="match status" value="1"/>
</dbReference>
<gene>
    <name evidence="8" type="ORF">Lokhon_03130</name>
</gene>
<dbReference type="Gene3D" id="3.40.50.300">
    <property type="entry name" value="P-loop containing nucleotide triphosphate hydrolases"/>
    <property type="match status" value="1"/>
</dbReference>
<reference evidence="8 9" key="1">
    <citation type="submission" date="2013-03" db="EMBL/GenBank/DDBJ databases">
        <authorList>
            <person name="Fiebig A."/>
            <person name="Goeker M."/>
            <person name="Klenk H.-P.P."/>
        </authorList>
    </citation>
    <scope>NUCLEOTIDE SEQUENCE [LARGE SCALE GENOMIC DNA]</scope>
    <source>
        <strain evidence="8 9">DSM 17492</strain>
    </source>
</reference>
<dbReference type="InterPro" id="IPR027417">
    <property type="entry name" value="P-loop_NTPase"/>
</dbReference>
<evidence type="ECO:0000313" key="9">
    <source>
        <dbReference type="Proteomes" id="UP000025047"/>
    </source>
</evidence>